<dbReference type="Proteomes" id="UP001150603">
    <property type="component" value="Unassembled WGS sequence"/>
</dbReference>
<feature type="non-terminal residue" evidence="1">
    <location>
        <position position="407"/>
    </location>
</feature>
<accession>A0ACC1J2A6</accession>
<evidence type="ECO:0000313" key="2">
    <source>
        <dbReference type="Proteomes" id="UP001150603"/>
    </source>
</evidence>
<gene>
    <name evidence="1" type="ORF">FBU59_005605</name>
</gene>
<reference evidence="1" key="1">
    <citation type="submission" date="2022-07" db="EMBL/GenBank/DDBJ databases">
        <title>Phylogenomic reconstructions and comparative analyses of Kickxellomycotina fungi.</title>
        <authorList>
            <person name="Reynolds N.K."/>
            <person name="Stajich J.E."/>
            <person name="Barry K."/>
            <person name="Grigoriev I.V."/>
            <person name="Crous P."/>
            <person name="Smith M.E."/>
        </authorList>
    </citation>
    <scope>NUCLEOTIDE SEQUENCE</scope>
    <source>
        <strain evidence="1">NRRL 5244</strain>
    </source>
</reference>
<proteinExistence type="predicted"/>
<keyword evidence="2" id="KW-1185">Reference proteome</keyword>
<protein>
    <submittedName>
        <fullName evidence="1">Uncharacterized protein</fullName>
    </submittedName>
</protein>
<evidence type="ECO:0000313" key="1">
    <source>
        <dbReference type="EMBL" id="KAJ1934733.1"/>
    </source>
</evidence>
<name>A0ACC1J2A6_9FUNG</name>
<sequence length="407" mass="45424">MVELGNVEFIDGETYMNEFIICAIANRFRTRETVADQVRGISPYPTESSLFSNLITDADNYGKPTGTPSLQYPVLPIPKLNLQFLTLHDYLSRSFELFQLESGYEIREDVKDAVKRLMPKVDEDNVYFAGWARMAMPLSSFTIVDVQRPKIGQNAPSKVRADLAIDLKAYTETVRLEWETEVRPHDVLILVTVAGQANGKHIIKYVRGCEVESYVDSTSTDTLRTFRVLLDANQYHSDLKQSNKDGEDDVYGSFNVVLRRRPQENNFKAVLETIRELMVADEALPEWLAPTFLGYGDPAAAVKVRASNTVAFGDTFVDEEHLRECFDGYAIQGQFSKPCTVVFAESDQKTLTISGAPKQTTGPFQILQRRQNSVRFTAAQVSAIQSASHPGLTMIVGPPGTGKTDVA</sequence>
<comment type="caution">
    <text evidence="1">The sequence shown here is derived from an EMBL/GenBank/DDBJ whole genome shotgun (WGS) entry which is preliminary data.</text>
</comment>
<dbReference type="EMBL" id="JANBPW010004520">
    <property type="protein sequence ID" value="KAJ1934733.1"/>
    <property type="molecule type" value="Genomic_DNA"/>
</dbReference>
<organism evidence="1 2">
    <name type="scientific">Linderina macrospora</name>
    <dbReference type="NCBI Taxonomy" id="4868"/>
    <lineage>
        <taxon>Eukaryota</taxon>
        <taxon>Fungi</taxon>
        <taxon>Fungi incertae sedis</taxon>
        <taxon>Zoopagomycota</taxon>
        <taxon>Kickxellomycotina</taxon>
        <taxon>Kickxellomycetes</taxon>
        <taxon>Kickxellales</taxon>
        <taxon>Kickxellaceae</taxon>
        <taxon>Linderina</taxon>
    </lineage>
</organism>